<name>A0A6J6WXB2_9ZZZZ</name>
<dbReference type="InterPro" id="IPR055346">
    <property type="entry name" value="Fe-S_cluster_assembly_SufBD"/>
</dbReference>
<dbReference type="NCBIfam" id="TIGR01981">
    <property type="entry name" value="sufD"/>
    <property type="match status" value="1"/>
</dbReference>
<dbReference type="PANTHER" id="PTHR43575:SF1">
    <property type="entry name" value="PROTEIN ABCI7, CHLOROPLASTIC"/>
    <property type="match status" value="1"/>
</dbReference>
<dbReference type="SUPFAM" id="SSF101960">
    <property type="entry name" value="Stabilizer of iron transporter SufD"/>
    <property type="match status" value="1"/>
</dbReference>
<dbReference type="AlphaFoldDB" id="A0A6J6WXB2"/>
<evidence type="ECO:0000313" key="2">
    <source>
        <dbReference type="EMBL" id="CAB4788739.1"/>
    </source>
</evidence>
<proteinExistence type="predicted"/>
<dbReference type="Pfam" id="PF01458">
    <property type="entry name" value="SUFBD_core"/>
    <property type="match status" value="1"/>
</dbReference>
<dbReference type="PANTHER" id="PTHR43575">
    <property type="entry name" value="PROTEIN ABCI7, CHLOROPLASTIC"/>
    <property type="match status" value="1"/>
</dbReference>
<dbReference type="EMBL" id="CAEZZU010000213">
    <property type="protein sequence ID" value="CAB4788739.1"/>
    <property type="molecule type" value="Genomic_DNA"/>
</dbReference>
<accession>A0A6J6WXB2</accession>
<dbReference type="GO" id="GO:0016226">
    <property type="term" value="P:iron-sulfur cluster assembly"/>
    <property type="evidence" value="ECO:0007669"/>
    <property type="project" value="InterPro"/>
</dbReference>
<evidence type="ECO:0000259" key="1">
    <source>
        <dbReference type="Pfam" id="PF01458"/>
    </source>
</evidence>
<sequence>MSNSFTPEASLDLGGPEWLSNRRLRAIETLKDVEWPTADEEIWRYSRVGDLDLAKYRPMSGAELGQPGIDAVPGGGPVAAELGARSALIVVRDGRVVHHEIDPALEARGVVVGDLAMLDAATAVGRVGLASDASADAFTILHDAFLAGGAYIHVPPGVVVELPIIVIHWCDGEGIASFPHTIVIAEESSQVSVLERFGSPNVLHLVDGVVELILGDGANVRYQSVQEYGDKTTSIALQRAHLGRDAVLHTSAVALGGSYARLRSESLLEGVGAESEQVAVYYGDNDQMLDFRTLQDHAAPNTTSNLLFKGAVEDTARSVYSGMVHIRPEAQKSRAVQSNRNLVLTEGAGAESIPNLVIEADDVRCAHASAVGPIDEDQRYYLATRGVPPEEAERLIVLGFFEDVFERLPVAALVAPLRRSVQDKLGHLHGGVNRG</sequence>
<reference evidence="2" key="1">
    <citation type="submission" date="2020-05" db="EMBL/GenBank/DDBJ databases">
        <authorList>
            <person name="Chiriac C."/>
            <person name="Salcher M."/>
            <person name="Ghai R."/>
            <person name="Kavagutti S V."/>
        </authorList>
    </citation>
    <scope>NUCLEOTIDE SEQUENCE</scope>
</reference>
<gene>
    <name evidence="2" type="ORF">UFOPK2925_01274</name>
</gene>
<dbReference type="InterPro" id="IPR011542">
    <property type="entry name" value="SUF_FeS_clus_asmbl_SufD"/>
</dbReference>
<feature type="domain" description="SUF system FeS cluster assembly SufBD core" evidence="1">
    <location>
        <begin position="171"/>
        <end position="400"/>
    </location>
</feature>
<protein>
    <submittedName>
        <fullName evidence="2">Unannotated protein</fullName>
    </submittedName>
</protein>
<dbReference type="InterPro" id="IPR037284">
    <property type="entry name" value="SUF_FeS_clus_asmbl_SufBD_sf"/>
</dbReference>
<dbReference type="InterPro" id="IPR000825">
    <property type="entry name" value="SUF_FeS_clus_asmbl_SufBD_core"/>
</dbReference>
<organism evidence="2">
    <name type="scientific">freshwater metagenome</name>
    <dbReference type="NCBI Taxonomy" id="449393"/>
    <lineage>
        <taxon>unclassified sequences</taxon>
        <taxon>metagenomes</taxon>
        <taxon>ecological metagenomes</taxon>
    </lineage>
</organism>